<reference evidence="1 2" key="1">
    <citation type="submission" date="2017-09" db="EMBL/GenBank/DDBJ databases">
        <authorList>
            <consortium name="International Durum Wheat Genome Sequencing Consortium (IDWGSC)"/>
            <person name="Milanesi L."/>
        </authorList>
    </citation>
    <scope>NUCLEOTIDE SEQUENCE [LARGE SCALE GENOMIC DNA]</scope>
    <source>
        <strain evidence="2">cv. Svevo</strain>
    </source>
</reference>
<dbReference type="AlphaFoldDB" id="A0A9R1NZ64"/>
<dbReference type="Proteomes" id="UP000324705">
    <property type="component" value="Chromosome 2A"/>
</dbReference>
<evidence type="ECO:0000313" key="2">
    <source>
        <dbReference type="Proteomes" id="UP000324705"/>
    </source>
</evidence>
<evidence type="ECO:0000313" key="1">
    <source>
        <dbReference type="EMBL" id="VAH33582.1"/>
    </source>
</evidence>
<protein>
    <recommendedName>
        <fullName evidence="3">DUF4283 domain-containing protein</fullName>
    </recommendedName>
</protein>
<name>A0A9R1NZ64_TRITD</name>
<sequence length="98" mass="10632">MGAKGVLNIAWVNVSNIPLDKIHDRNIAYVGSLVGVTLDIDKATVNRPESVRIKLGCRDAEDIPIKAEGVLGGHFDNFFYSVDKTIVKNPPKEGITVS</sequence>
<dbReference type="PANTHER" id="PTHR33170">
    <property type="entry name" value="DUF4283 DOMAIN-CONTAINING PROTEIN-RELATED"/>
    <property type="match status" value="1"/>
</dbReference>
<keyword evidence="2" id="KW-1185">Reference proteome</keyword>
<dbReference type="OMA" id="RIGIQHE"/>
<dbReference type="EMBL" id="LT934113">
    <property type="protein sequence ID" value="VAH33582.1"/>
    <property type="molecule type" value="Genomic_DNA"/>
</dbReference>
<gene>
    <name evidence="1" type="ORF">TRITD_2Av1G209060</name>
</gene>
<dbReference type="PANTHER" id="PTHR33170:SF22">
    <property type="entry name" value="OS10G0417100 PROTEIN"/>
    <property type="match status" value="1"/>
</dbReference>
<accession>A0A9R1NZ64</accession>
<organism evidence="1 2">
    <name type="scientific">Triticum turgidum subsp. durum</name>
    <name type="common">Durum wheat</name>
    <name type="synonym">Triticum durum</name>
    <dbReference type="NCBI Taxonomy" id="4567"/>
    <lineage>
        <taxon>Eukaryota</taxon>
        <taxon>Viridiplantae</taxon>
        <taxon>Streptophyta</taxon>
        <taxon>Embryophyta</taxon>
        <taxon>Tracheophyta</taxon>
        <taxon>Spermatophyta</taxon>
        <taxon>Magnoliopsida</taxon>
        <taxon>Liliopsida</taxon>
        <taxon>Poales</taxon>
        <taxon>Poaceae</taxon>
        <taxon>BOP clade</taxon>
        <taxon>Pooideae</taxon>
        <taxon>Triticodae</taxon>
        <taxon>Triticeae</taxon>
        <taxon>Triticinae</taxon>
        <taxon>Triticum</taxon>
    </lineage>
</organism>
<dbReference type="Gramene" id="TRITD2Av1G209060.1">
    <property type="protein sequence ID" value="TRITD2Av1G209060.1"/>
    <property type="gene ID" value="TRITD2Av1G209060"/>
</dbReference>
<evidence type="ECO:0008006" key="3">
    <source>
        <dbReference type="Google" id="ProtNLM"/>
    </source>
</evidence>
<proteinExistence type="predicted"/>